<keyword evidence="10" id="KW-0479">Metal-binding</keyword>
<evidence type="ECO:0000256" key="9">
    <source>
        <dbReference type="PIRSR" id="PIRSR005091-1"/>
    </source>
</evidence>
<dbReference type="AlphaFoldDB" id="A0A1G9X653"/>
<dbReference type="OrthoDB" id="5901192at2"/>
<keyword evidence="14" id="KW-0808">Transferase</keyword>
<evidence type="ECO:0000256" key="7">
    <source>
        <dbReference type="ARBA" id="ARBA00023136"/>
    </source>
</evidence>
<gene>
    <name evidence="14" type="ORF">SAMN05216498_1029</name>
</gene>
<dbReference type="GO" id="GO:0046872">
    <property type="term" value="F:metal ion binding"/>
    <property type="evidence" value="ECO:0007669"/>
    <property type="project" value="UniProtKB-KW"/>
</dbReference>
<feature type="domain" description="Sulfatase N-terminal" evidence="13">
    <location>
        <begin position="254"/>
        <end position="542"/>
    </location>
</feature>
<feature type="transmembrane region" description="Helical" evidence="12">
    <location>
        <begin position="125"/>
        <end position="142"/>
    </location>
</feature>
<organism evidence="14 15">
    <name type="scientific">Tenuibacillus multivorans</name>
    <dbReference type="NCBI Taxonomy" id="237069"/>
    <lineage>
        <taxon>Bacteria</taxon>
        <taxon>Bacillati</taxon>
        <taxon>Bacillota</taxon>
        <taxon>Bacilli</taxon>
        <taxon>Bacillales</taxon>
        <taxon>Bacillaceae</taxon>
        <taxon>Tenuibacillus</taxon>
    </lineage>
</organism>
<feature type="binding site" evidence="11">
    <location>
        <position position="477"/>
    </location>
    <ligand>
        <name>Mn(2+)</name>
        <dbReference type="ChEBI" id="CHEBI:29035"/>
    </ligand>
</feature>
<keyword evidence="7 8" id="KW-0472">Membrane</keyword>
<evidence type="ECO:0000256" key="6">
    <source>
        <dbReference type="ARBA" id="ARBA00022989"/>
    </source>
</evidence>
<dbReference type="RefSeq" id="WP_093855516.1">
    <property type="nucleotide sequence ID" value="NZ_BJVZ01000030.1"/>
</dbReference>
<dbReference type="InterPro" id="IPR017850">
    <property type="entry name" value="Alkaline_phosphatase_core_sf"/>
</dbReference>
<feature type="binding site" evidence="11">
    <location>
        <position position="303"/>
    </location>
    <ligand>
        <name>Mn(2+)</name>
        <dbReference type="ChEBI" id="CHEBI:29035"/>
    </ligand>
</feature>
<evidence type="ECO:0000256" key="10">
    <source>
        <dbReference type="PIRSR" id="PIRSR005091-2"/>
    </source>
</evidence>
<keyword evidence="15" id="KW-1185">Reference proteome</keyword>
<feature type="transmembrane region" description="Helical" evidence="12">
    <location>
        <begin position="69"/>
        <end position="91"/>
    </location>
</feature>
<dbReference type="PANTHER" id="PTHR47371:SF3">
    <property type="entry name" value="PHOSPHOGLYCEROL TRANSFERASE I"/>
    <property type="match status" value="1"/>
</dbReference>
<dbReference type="Pfam" id="PF00884">
    <property type="entry name" value="Sulfatase"/>
    <property type="match status" value="1"/>
</dbReference>
<evidence type="ECO:0000256" key="8">
    <source>
        <dbReference type="PIRNR" id="PIRNR005091"/>
    </source>
</evidence>
<keyword evidence="6 12" id="KW-1133">Transmembrane helix</keyword>
<evidence type="ECO:0000256" key="3">
    <source>
        <dbReference type="ARBA" id="ARBA00009983"/>
    </source>
</evidence>
<feature type="binding site" evidence="10">
    <location>
        <position position="417"/>
    </location>
    <ligand>
        <name>substrate</name>
    </ligand>
</feature>
<evidence type="ECO:0000256" key="12">
    <source>
        <dbReference type="SAM" id="Phobius"/>
    </source>
</evidence>
<dbReference type="EMBL" id="FNIG01000001">
    <property type="protein sequence ID" value="SDM92172.1"/>
    <property type="molecule type" value="Genomic_DNA"/>
</dbReference>
<comment type="pathway">
    <text evidence="2">Cell wall biogenesis; lipoteichoic acid biosynthesis.</text>
</comment>
<feature type="transmembrane region" description="Helical" evidence="12">
    <location>
        <begin position="45"/>
        <end position="62"/>
    </location>
</feature>
<evidence type="ECO:0000259" key="13">
    <source>
        <dbReference type="Pfam" id="PF00884"/>
    </source>
</evidence>
<dbReference type="CDD" id="cd16015">
    <property type="entry name" value="LTA_synthase"/>
    <property type="match status" value="1"/>
</dbReference>
<feature type="binding site" evidence="11">
    <location>
        <position position="478"/>
    </location>
    <ligand>
        <name>Mn(2+)</name>
        <dbReference type="ChEBI" id="CHEBI:29035"/>
    </ligand>
</feature>
<accession>A0A1G9X653</accession>
<evidence type="ECO:0000256" key="4">
    <source>
        <dbReference type="ARBA" id="ARBA00022475"/>
    </source>
</evidence>
<dbReference type="Gene3D" id="3.40.720.10">
    <property type="entry name" value="Alkaline Phosphatase, subunit A"/>
    <property type="match status" value="1"/>
</dbReference>
<evidence type="ECO:0000256" key="11">
    <source>
        <dbReference type="PIRSR" id="PIRSR005091-3"/>
    </source>
</evidence>
<dbReference type="SUPFAM" id="SSF53649">
    <property type="entry name" value="Alkaline phosphatase-like"/>
    <property type="match status" value="1"/>
</dbReference>
<name>A0A1G9X653_9BACI</name>
<dbReference type="Proteomes" id="UP000199334">
    <property type="component" value="Unassembled WGS sequence"/>
</dbReference>
<dbReference type="InterPro" id="IPR000917">
    <property type="entry name" value="Sulfatase_N"/>
</dbReference>
<dbReference type="InterPro" id="IPR012160">
    <property type="entry name" value="LtaS-like"/>
</dbReference>
<evidence type="ECO:0000256" key="5">
    <source>
        <dbReference type="ARBA" id="ARBA00022692"/>
    </source>
</evidence>
<feature type="active site" evidence="9">
    <location>
        <position position="303"/>
    </location>
</feature>
<keyword evidence="4 8" id="KW-1003">Cell membrane</keyword>
<comment type="similarity">
    <text evidence="3 8">Belongs to the LTA synthase family.</text>
</comment>
<dbReference type="GO" id="GO:0016740">
    <property type="term" value="F:transferase activity"/>
    <property type="evidence" value="ECO:0007669"/>
    <property type="project" value="UniProtKB-KW"/>
</dbReference>
<feature type="transmembrane region" description="Helical" evidence="12">
    <location>
        <begin position="12"/>
        <end position="33"/>
    </location>
</feature>
<dbReference type="PANTHER" id="PTHR47371">
    <property type="entry name" value="LIPOTEICHOIC ACID SYNTHASE"/>
    <property type="match status" value="1"/>
</dbReference>
<dbReference type="PIRSF" id="PIRSF005091">
    <property type="entry name" value="Mmb_sulf_HI1246"/>
    <property type="match status" value="1"/>
</dbReference>
<evidence type="ECO:0000256" key="1">
    <source>
        <dbReference type="ARBA" id="ARBA00004651"/>
    </source>
</evidence>
<evidence type="ECO:0000313" key="15">
    <source>
        <dbReference type="Proteomes" id="UP000199334"/>
    </source>
</evidence>
<keyword evidence="10" id="KW-0464">Manganese</keyword>
<evidence type="ECO:0000313" key="14">
    <source>
        <dbReference type="EMBL" id="SDM92172.1"/>
    </source>
</evidence>
<dbReference type="STRING" id="237069.SAMN05216498_1029"/>
<keyword evidence="5 12" id="KW-0812">Transmembrane</keyword>
<feature type="transmembrane region" description="Helical" evidence="12">
    <location>
        <begin position="154"/>
        <end position="172"/>
    </location>
</feature>
<reference evidence="14 15" key="1">
    <citation type="submission" date="2016-10" db="EMBL/GenBank/DDBJ databases">
        <authorList>
            <person name="de Groot N.N."/>
        </authorList>
    </citation>
    <scope>NUCLEOTIDE SEQUENCE [LARGE SCALE GENOMIC DNA]</scope>
    <source>
        <strain evidence="14 15">CGMCC 1.3442</strain>
    </source>
</reference>
<feature type="binding site" evidence="11">
    <location>
        <position position="261"/>
    </location>
    <ligand>
        <name>Mn(2+)</name>
        <dbReference type="ChEBI" id="CHEBI:29035"/>
    </ligand>
</feature>
<dbReference type="InterPro" id="IPR050448">
    <property type="entry name" value="OpgB/LTA_synthase_biosynth"/>
</dbReference>
<proteinExistence type="inferred from homology"/>
<comment type="subcellular location">
    <subcellularLocation>
        <location evidence="1">Cell membrane</location>
        <topology evidence="1">Multi-pass membrane protein</topology>
    </subcellularLocation>
</comment>
<dbReference type="Gene3D" id="3.30.1120.170">
    <property type="match status" value="1"/>
</dbReference>
<evidence type="ECO:0000256" key="2">
    <source>
        <dbReference type="ARBA" id="ARBA00004936"/>
    </source>
</evidence>
<protein>
    <submittedName>
        <fullName evidence="14">Phosphoglycerol transferase MdoB</fullName>
    </submittedName>
</protein>
<sequence>MNILKNIGFFVLRHIEIPILASLLFIKMVWFAQETGIYFMTTDRIMVNMGQVILLFSIGLLFTRVRRLLAFFLISLIGAFIVYADLVYFRYFGDFITTPVLAHSTQMGDISSSITELMNWSDLKYFFDVILVLAAYIFLKVKKVKQYIAWKERLALFMVGLIAGLYMTITPIQNYVDDYGTNLFKNTWSNVSVYNVTGHLGFHVFETQKYIDENIINSPELEPGEKDDILAWFDEHHQDLAEKTDYFGTGEGYNVMMIQLESFQDYVVGNSINGKEITPNINDLLDDSYRFTNFYHQVGQGRTSDAEFLTQTSLYPLPTGSVYVRYPTNTFDSMPGYFKENGYSTSVYHSYDKSFWNRSTVYPNYGFDEFIGQGDFEPGETAGPFDSLGDEGVFLQMTEDNVDQQPFYSFVVALTSHHPYTHIPSKYYDLNTDPFGGTIFANYLHSTHYVDYAVGQLVEKMKAEGLWENTILVLYGDHDSGVEFTAEHAQALGLDDDPISLMNVKHKVPLIIRVPGMENQGQSFDHSVGMIDIAPTIMHLMGKEEPPVHFGNNVFDMEDHLVPFRYGSYKKGAIYYDASLDGKIENGTCYNVEEKQELPVEQCADDAQKVRELLQMSDNVIYHNLVNEIKEKTQE</sequence>
<dbReference type="GO" id="GO:0005886">
    <property type="term" value="C:plasma membrane"/>
    <property type="evidence" value="ECO:0007669"/>
    <property type="project" value="UniProtKB-SubCell"/>
</dbReference>